<proteinExistence type="predicted"/>
<gene>
    <name evidence="1" type="ORF">Cni_G18177</name>
</gene>
<dbReference type="EMBL" id="CP136894">
    <property type="protein sequence ID" value="WOL09424.1"/>
    <property type="molecule type" value="Genomic_DNA"/>
</dbReference>
<protein>
    <submittedName>
        <fullName evidence="1">Uncharacterized protein</fullName>
    </submittedName>
</protein>
<organism evidence="1 2">
    <name type="scientific">Canna indica</name>
    <name type="common">Indian-shot</name>
    <dbReference type="NCBI Taxonomy" id="4628"/>
    <lineage>
        <taxon>Eukaryota</taxon>
        <taxon>Viridiplantae</taxon>
        <taxon>Streptophyta</taxon>
        <taxon>Embryophyta</taxon>
        <taxon>Tracheophyta</taxon>
        <taxon>Spermatophyta</taxon>
        <taxon>Magnoliopsida</taxon>
        <taxon>Liliopsida</taxon>
        <taxon>Zingiberales</taxon>
        <taxon>Cannaceae</taxon>
        <taxon>Canna</taxon>
    </lineage>
</organism>
<reference evidence="1 2" key="1">
    <citation type="submission" date="2023-10" db="EMBL/GenBank/DDBJ databases">
        <title>Chromosome-scale genome assembly provides insights into flower coloration mechanisms of Canna indica.</title>
        <authorList>
            <person name="Li C."/>
        </authorList>
    </citation>
    <scope>NUCLEOTIDE SEQUENCE [LARGE SCALE GENOMIC DNA]</scope>
    <source>
        <tissue evidence="1">Flower</tissue>
    </source>
</reference>
<evidence type="ECO:0000313" key="1">
    <source>
        <dbReference type="EMBL" id="WOL09424.1"/>
    </source>
</evidence>
<accession>A0AAQ3KIW5</accession>
<dbReference type="Proteomes" id="UP001327560">
    <property type="component" value="Chromosome 5"/>
</dbReference>
<keyword evidence="2" id="KW-1185">Reference proteome</keyword>
<sequence length="135" mass="14616">MEKRDDDAVSSVKSQIAAIRCARAALLLSSLRPSLSPPPSVGAVAPPETEADRLPVIRDREEKSYDDQRQIGGDWIALDGWRILFRVRRATPLLASSQIVSPLQSLNVAISLRLSDKDSILVRVGNAGNGFPGTL</sequence>
<dbReference type="AlphaFoldDB" id="A0AAQ3KIW5"/>
<name>A0AAQ3KIW5_9LILI</name>
<evidence type="ECO:0000313" key="2">
    <source>
        <dbReference type="Proteomes" id="UP001327560"/>
    </source>
</evidence>